<proteinExistence type="predicted"/>
<keyword evidence="1" id="KW-1133">Transmembrane helix</keyword>
<protein>
    <submittedName>
        <fullName evidence="2">Uncharacterized protein</fullName>
    </submittedName>
</protein>
<dbReference type="GeneID" id="93680804"/>
<dbReference type="RefSeq" id="WP_206782844.1">
    <property type="nucleotide sequence ID" value="NZ_CP060274.1"/>
</dbReference>
<dbReference type="AlphaFoldDB" id="A0A8I1SP55"/>
<dbReference type="Proteomes" id="UP000664578">
    <property type="component" value="Unassembled WGS sequence"/>
</dbReference>
<evidence type="ECO:0000313" key="2">
    <source>
        <dbReference type="EMBL" id="MBN8252800.1"/>
    </source>
</evidence>
<accession>A0A8I1SP55</accession>
<reference evidence="2" key="1">
    <citation type="submission" date="2020-12" db="EMBL/GenBank/DDBJ databases">
        <title>PHA producing bacteria isolated from mangrove.</title>
        <authorList>
            <person name="Zheng W."/>
            <person name="Yu S."/>
            <person name="Huang Y."/>
        </authorList>
    </citation>
    <scope>NUCLEOTIDE SEQUENCE</scope>
    <source>
        <strain evidence="2">GN22-4</strain>
    </source>
</reference>
<name>A0A8I1SP55_9BACI</name>
<dbReference type="EMBL" id="JAEMWV010000007">
    <property type="protein sequence ID" value="MBN8252800.1"/>
    <property type="molecule type" value="Genomic_DNA"/>
</dbReference>
<organism evidence="2 3">
    <name type="scientific">Priestia flexa</name>
    <dbReference type="NCBI Taxonomy" id="86664"/>
    <lineage>
        <taxon>Bacteria</taxon>
        <taxon>Bacillati</taxon>
        <taxon>Bacillota</taxon>
        <taxon>Bacilli</taxon>
        <taxon>Bacillales</taxon>
        <taxon>Bacillaceae</taxon>
        <taxon>Priestia</taxon>
    </lineage>
</organism>
<evidence type="ECO:0000256" key="1">
    <source>
        <dbReference type="SAM" id="Phobius"/>
    </source>
</evidence>
<keyword evidence="1" id="KW-0812">Transmembrane</keyword>
<sequence length="100" mass="11867">MRWFTFLGLFILSWFVYFVQDLVLEDYLKGSISLTLIVAIIIKVIIFFLVFNLASKLFDKYQKKTSTKVLLIVTAFFIVFVIIATADNLWYEYYGDWLIK</sequence>
<evidence type="ECO:0000313" key="3">
    <source>
        <dbReference type="Proteomes" id="UP000664578"/>
    </source>
</evidence>
<gene>
    <name evidence="2" type="ORF">JF537_14560</name>
</gene>
<comment type="caution">
    <text evidence="2">The sequence shown here is derived from an EMBL/GenBank/DDBJ whole genome shotgun (WGS) entry which is preliminary data.</text>
</comment>
<feature type="transmembrane region" description="Helical" evidence="1">
    <location>
        <begin position="34"/>
        <end position="57"/>
    </location>
</feature>
<feature type="transmembrane region" description="Helical" evidence="1">
    <location>
        <begin position="69"/>
        <end position="91"/>
    </location>
</feature>
<keyword evidence="1" id="KW-0472">Membrane</keyword>